<feature type="transmembrane region" description="Helical" evidence="6">
    <location>
        <begin position="553"/>
        <end position="586"/>
    </location>
</feature>
<dbReference type="EMBL" id="CAJVCH010571830">
    <property type="protein sequence ID" value="CAG7838639.1"/>
    <property type="molecule type" value="Genomic_DNA"/>
</dbReference>
<keyword evidence="4 6" id="KW-0472">Membrane</keyword>
<feature type="transmembrane region" description="Helical" evidence="6">
    <location>
        <begin position="440"/>
        <end position="460"/>
    </location>
</feature>
<comment type="subcellular location">
    <subcellularLocation>
        <location evidence="1">Membrane</location>
        <topology evidence="1">Multi-pass membrane protein</topology>
    </subcellularLocation>
</comment>
<dbReference type="GO" id="GO:0055078">
    <property type="term" value="P:sodium ion homeostasis"/>
    <property type="evidence" value="ECO:0007669"/>
    <property type="project" value="TreeGrafter"/>
</dbReference>
<name>A0A8J2LT64_9HEXA</name>
<feature type="transmembrane region" description="Helical" evidence="6">
    <location>
        <begin position="236"/>
        <end position="254"/>
    </location>
</feature>
<comment type="caution">
    <text evidence="9">The sequence shown here is derived from an EMBL/GenBank/DDBJ whole genome shotgun (WGS) entry which is preliminary data.</text>
</comment>
<feature type="region of interest" description="Disordered" evidence="5">
    <location>
        <begin position="1"/>
        <end position="31"/>
    </location>
</feature>
<evidence type="ECO:0000256" key="3">
    <source>
        <dbReference type="ARBA" id="ARBA00022989"/>
    </source>
</evidence>
<dbReference type="GO" id="GO:0055064">
    <property type="term" value="P:chloride ion homeostasis"/>
    <property type="evidence" value="ECO:0007669"/>
    <property type="project" value="TreeGrafter"/>
</dbReference>
<feature type="transmembrane region" description="Helical" evidence="6">
    <location>
        <begin position="322"/>
        <end position="344"/>
    </location>
</feature>
<keyword evidence="10" id="KW-1185">Reference proteome</keyword>
<dbReference type="FunFam" id="1.20.1740.10:FF:000022">
    <property type="entry name" value="Bumetanide-sensitive na-k-cl cotransport protein"/>
    <property type="match status" value="1"/>
</dbReference>
<feature type="transmembrane region" description="Helical" evidence="6">
    <location>
        <begin position="515"/>
        <end position="532"/>
    </location>
</feature>
<dbReference type="InterPro" id="IPR004842">
    <property type="entry name" value="SLC12A_fam"/>
</dbReference>
<evidence type="ECO:0000256" key="1">
    <source>
        <dbReference type="ARBA" id="ARBA00004141"/>
    </source>
</evidence>
<dbReference type="InterPro" id="IPR018491">
    <property type="entry name" value="SLC12_C"/>
</dbReference>
<protein>
    <submittedName>
        <fullName evidence="9">Uncharacterized protein</fullName>
    </submittedName>
</protein>
<dbReference type="GO" id="GO:1990573">
    <property type="term" value="P:potassium ion import across plasma membrane"/>
    <property type="evidence" value="ECO:0007669"/>
    <property type="project" value="TreeGrafter"/>
</dbReference>
<dbReference type="Pfam" id="PF00324">
    <property type="entry name" value="AA_permease"/>
    <property type="match status" value="1"/>
</dbReference>
<feature type="transmembrane region" description="Helical" evidence="6">
    <location>
        <begin position="356"/>
        <end position="380"/>
    </location>
</feature>
<proteinExistence type="predicted"/>
<dbReference type="PANTHER" id="PTHR11827">
    <property type="entry name" value="SOLUTE CARRIER FAMILY 12, CATION COTRANSPORTERS"/>
    <property type="match status" value="1"/>
</dbReference>
<feature type="transmembrane region" description="Helical" evidence="6">
    <location>
        <begin position="263"/>
        <end position="282"/>
    </location>
</feature>
<dbReference type="Proteomes" id="UP000708208">
    <property type="component" value="Unassembled WGS sequence"/>
</dbReference>
<dbReference type="GO" id="GO:0055075">
    <property type="term" value="P:potassium ion homeostasis"/>
    <property type="evidence" value="ECO:0007669"/>
    <property type="project" value="TreeGrafter"/>
</dbReference>
<evidence type="ECO:0000313" key="10">
    <source>
        <dbReference type="Proteomes" id="UP000708208"/>
    </source>
</evidence>
<evidence type="ECO:0000313" key="9">
    <source>
        <dbReference type="EMBL" id="CAG7838639.1"/>
    </source>
</evidence>
<dbReference type="GO" id="GO:0016020">
    <property type="term" value="C:membrane"/>
    <property type="evidence" value="ECO:0007669"/>
    <property type="project" value="UniProtKB-SubCell"/>
</dbReference>
<evidence type="ECO:0000259" key="7">
    <source>
        <dbReference type="Pfam" id="PF00324"/>
    </source>
</evidence>
<feature type="transmembrane region" description="Helical" evidence="6">
    <location>
        <begin position="116"/>
        <end position="137"/>
    </location>
</feature>
<feature type="domain" description="Amino acid permease/ SLC12A" evidence="7">
    <location>
        <begin position="115"/>
        <end position="630"/>
    </location>
</feature>
<feature type="compositionally biased region" description="Basic and acidic residues" evidence="5">
    <location>
        <begin position="817"/>
        <end position="839"/>
    </location>
</feature>
<feature type="transmembrane region" description="Helical" evidence="6">
    <location>
        <begin position="143"/>
        <end position="168"/>
    </location>
</feature>
<feature type="transmembrane region" description="Helical" evidence="6">
    <location>
        <begin position="189"/>
        <end position="210"/>
    </location>
</feature>
<dbReference type="InterPro" id="IPR004841">
    <property type="entry name" value="AA-permease/SLC12A_dom"/>
</dbReference>
<evidence type="ECO:0000256" key="5">
    <source>
        <dbReference type="SAM" id="MobiDB-lite"/>
    </source>
</evidence>
<organism evidence="9 10">
    <name type="scientific">Allacma fusca</name>
    <dbReference type="NCBI Taxonomy" id="39272"/>
    <lineage>
        <taxon>Eukaryota</taxon>
        <taxon>Metazoa</taxon>
        <taxon>Ecdysozoa</taxon>
        <taxon>Arthropoda</taxon>
        <taxon>Hexapoda</taxon>
        <taxon>Collembola</taxon>
        <taxon>Symphypleona</taxon>
        <taxon>Sminthuridae</taxon>
        <taxon>Allacma</taxon>
    </lineage>
</organism>
<keyword evidence="2 6" id="KW-0812">Transmembrane</keyword>
<dbReference type="PANTHER" id="PTHR11827:SF103">
    <property type="entry name" value="SODIUM CHLORIDE COTRANSPORTER 69, ISOFORM E"/>
    <property type="match status" value="1"/>
</dbReference>
<keyword evidence="3 6" id="KW-1133">Transmembrane helix</keyword>
<evidence type="ECO:0000256" key="4">
    <source>
        <dbReference type="ARBA" id="ARBA00023136"/>
    </source>
</evidence>
<feature type="domain" description="SLC12A transporter C-terminal" evidence="8">
    <location>
        <begin position="639"/>
        <end position="1048"/>
    </location>
</feature>
<dbReference type="Pfam" id="PF03522">
    <property type="entry name" value="SLC12"/>
    <property type="match status" value="1"/>
</dbReference>
<dbReference type="GO" id="GO:0006884">
    <property type="term" value="P:cell volume homeostasis"/>
    <property type="evidence" value="ECO:0007669"/>
    <property type="project" value="TreeGrafter"/>
</dbReference>
<reference evidence="9" key="1">
    <citation type="submission" date="2021-06" db="EMBL/GenBank/DDBJ databases">
        <authorList>
            <person name="Hodson N. C."/>
            <person name="Mongue J. A."/>
            <person name="Jaron S. K."/>
        </authorList>
    </citation>
    <scope>NUCLEOTIDE SEQUENCE</scope>
</reference>
<dbReference type="OrthoDB" id="2020542at2759"/>
<evidence type="ECO:0000256" key="2">
    <source>
        <dbReference type="ARBA" id="ARBA00022692"/>
    </source>
</evidence>
<dbReference type="GO" id="GO:0008511">
    <property type="term" value="F:sodium:potassium:chloride symporter activity"/>
    <property type="evidence" value="ECO:0007669"/>
    <property type="project" value="TreeGrafter"/>
</dbReference>
<sequence length="1048" mass="116210">MAAKKVSVIDPRPSKEAFEESNGRFQIDQVNEDDVGETLSNQNTYIPHNNKTISQLTREAQPSEKHYDETVNRVDLPSMDYLHNRTVTAKSKPGNLNNDKPPVEEKMLKFGWMEGVLMPCLLNIWGVMLFLRLSWVVGQAGVWQGFCLITVANVVTFITALSMSAVSTNGKIKGGGIYYMISRSLGPEFGAAIGLMFTLANSIAVAMYVVGFCESLNDLLRVNNWGEIVDGGVNDIRIVGSAVLVFILILSYVGMEYVSKTQIILLFILFAAEADFMVGTIIGPVSDTERAQGFTGFSKDTWDQNFNADYRVEKSDGKEQSFFSVFGVFFPAVTGIVAGANLSGNLKDPESAIPKGTLLAIGITYLSYIVFALMMGGSVLREATGDLDQYLSGLNISAEEANELGFKFYTDCQNGTDYICSYGLLNNPQVMELASSWGPLIYMGCFAATLSSAIASLIGAPRVLQALAKDKLYPFIHIFAKGYGKNNDPVRGYVLVFAIALGCTLIGKLNAIAPLLSNFFLAAYCLINFSCFHGSIAKSPGWRPAFKYYNAWLSLLGSLLCVAVMFLMSWVTALVTVGLSIFLYMYVSYRAPNVNWGSSTQAQSYNSALSSVQTLNQVEDHVKNYRPQILILTGMPSSRPTLIDFSHLLVKNLSLFICGQVVQGRLNQRARNQLTRQAQSWLAKHKKKGFYSFYENDKFDEGARSIMQLAGLGKLKPNLTLMGYKHNWTSSSCQDIKEYVNVIHESLNMHLGVGILRIPGGLDYSQAIHEEGHMSMEEILDLAKPSHVAPKIPLKRQDSETETSDEESSEEDNPSPKPDEKTDKVQKKTKDAKKSKEEAASLYTGLDGTPLPSDMLAKVTQFTKKQKKGTIDVWWLYDDGGLTILIPYILSTRSEFSDCQLRIFTITGRLDQLGSVQRNMAALLSKFRIDYSDVIVIPDITAKAKAETKKEFDDIISPFMSDDSEDGSAISSAEMVTLREKTNRHLRLREMLLEYSKDASFVVMSLPIPRLSTVSPPMYMGWLEIMTRDMPPFLLVRGNQTSVLTFFS</sequence>
<feature type="compositionally biased region" description="Acidic residues" evidence="5">
    <location>
        <begin position="800"/>
        <end position="813"/>
    </location>
</feature>
<dbReference type="AlphaFoldDB" id="A0A8J2LT64"/>
<gene>
    <name evidence="9" type="ORF">AFUS01_LOCUS47584</name>
</gene>
<feature type="transmembrane region" description="Helical" evidence="6">
    <location>
        <begin position="490"/>
        <end position="509"/>
    </location>
</feature>
<evidence type="ECO:0000256" key="6">
    <source>
        <dbReference type="SAM" id="Phobius"/>
    </source>
</evidence>
<feature type="compositionally biased region" description="Basic and acidic residues" evidence="5">
    <location>
        <begin position="12"/>
        <end position="22"/>
    </location>
</feature>
<accession>A0A8J2LT64</accession>
<feature type="region of interest" description="Disordered" evidence="5">
    <location>
        <begin position="790"/>
        <end position="845"/>
    </location>
</feature>
<evidence type="ECO:0000259" key="8">
    <source>
        <dbReference type="Pfam" id="PF03522"/>
    </source>
</evidence>
<dbReference type="NCBIfam" id="TIGR00930">
    <property type="entry name" value="2a30"/>
    <property type="match status" value="1"/>
</dbReference>